<feature type="active site" description="Nucleophile" evidence="4">
    <location>
        <position position="68"/>
    </location>
</feature>
<proteinExistence type="predicted"/>
<dbReference type="InterPro" id="IPR002641">
    <property type="entry name" value="PNPLA_dom"/>
</dbReference>
<feature type="domain" description="PNPLA" evidence="5">
    <location>
        <begin position="35"/>
        <end position="228"/>
    </location>
</feature>
<dbReference type="AlphaFoldDB" id="A0A4Q7LBQ4"/>
<dbReference type="PROSITE" id="PS51635">
    <property type="entry name" value="PNPLA"/>
    <property type="match status" value="1"/>
</dbReference>
<keyword evidence="1 4" id="KW-0378">Hydrolase</keyword>
<evidence type="ECO:0000259" key="5">
    <source>
        <dbReference type="PROSITE" id="PS51635"/>
    </source>
</evidence>
<accession>A0A4Q7LBQ4</accession>
<keyword evidence="3 4" id="KW-0443">Lipid metabolism</keyword>
<dbReference type="EMBL" id="SGWV01000013">
    <property type="protein sequence ID" value="RZS46851.1"/>
    <property type="molecule type" value="Genomic_DNA"/>
</dbReference>
<dbReference type="GO" id="GO:0016042">
    <property type="term" value="P:lipid catabolic process"/>
    <property type="evidence" value="ECO:0007669"/>
    <property type="project" value="UniProtKB-UniRule"/>
</dbReference>
<evidence type="ECO:0000256" key="2">
    <source>
        <dbReference type="ARBA" id="ARBA00022963"/>
    </source>
</evidence>
<dbReference type="CDD" id="cd07205">
    <property type="entry name" value="Pat_PNPLA6_PNPLA7_NTE1_like"/>
    <property type="match status" value="1"/>
</dbReference>
<feature type="short sequence motif" description="GXGXXG" evidence="4">
    <location>
        <begin position="39"/>
        <end position="44"/>
    </location>
</feature>
<reference evidence="6 7" key="1">
    <citation type="submission" date="2019-02" db="EMBL/GenBank/DDBJ databases">
        <title>Genomic Encyclopedia of Type Strains, Phase IV (KMG-IV): sequencing the most valuable type-strain genomes for metagenomic binning, comparative biology and taxonomic classification.</title>
        <authorList>
            <person name="Goeker M."/>
        </authorList>
    </citation>
    <scope>NUCLEOTIDE SEQUENCE [LARGE SCALE GENOMIC DNA]</scope>
    <source>
        <strain evidence="6 7">DSM 10617</strain>
    </source>
</reference>
<dbReference type="PANTHER" id="PTHR14226">
    <property type="entry name" value="NEUROPATHY TARGET ESTERASE/SWISS CHEESE D.MELANOGASTER"/>
    <property type="match status" value="1"/>
</dbReference>
<gene>
    <name evidence="6" type="ORF">EV685_3883</name>
</gene>
<protein>
    <submittedName>
        <fullName evidence="6">NTE family protein</fullName>
    </submittedName>
</protein>
<dbReference type="InterPro" id="IPR050301">
    <property type="entry name" value="NTE"/>
</dbReference>
<dbReference type="Gene3D" id="2.40.160.50">
    <property type="entry name" value="membrane protein fhac: a member of the omp85/tpsb transporter family"/>
    <property type="match status" value="1"/>
</dbReference>
<evidence type="ECO:0000313" key="6">
    <source>
        <dbReference type="EMBL" id="RZS46851.1"/>
    </source>
</evidence>
<dbReference type="PANTHER" id="PTHR14226:SF29">
    <property type="entry name" value="NEUROPATHY TARGET ESTERASE SWS"/>
    <property type="match status" value="1"/>
</dbReference>
<dbReference type="Pfam" id="PF01734">
    <property type="entry name" value="Patatin"/>
    <property type="match status" value="1"/>
</dbReference>
<evidence type="ECO:0000313" key="7">
    <source>
        <dbReference type="Proteomes" id="UP000293433"/>
    </source>
</evidence>
<keyword evidence="7" id="KW-1185">Reference proteome</keyword>
<dbReference type="SUPFAM" id="SSF52151">
    <property type="entry name" value="FabD/lysophospholipase-like"/>
    <property type="match status" value="1"/>
</dbReference>
<sequence>MPCLLLIGTSRPALAADATLPDCGLARGLRPCIALVLSGGGARGLSHVGVIEVLERERIPVDLIAGTSMGAIIGGLHASGLGAGRLEQLLQDLDWDALFANRLPRESLPPRRKDEDQEISPAIEIGLGRDGTPMLPLGPVSSRGLELLLRRYVLPVRSVSDFDRLPIPFRAVATDMESGVAVVFDRGDLAQALRASMSVPGVFPPSEVQGRLLGDGGLVDNLPVEVARRRGADRVIAVNVGTPLAGRESLGTVVGLTAQMINILTEQNVQRSLASLRPDVDLLIAPALGTLSSADFGRSRELIARGREAAHALLPQLRKLALTEDRWLALQARRQGPTRPAAPIISLRFEGADVSQPQQQAAALASRPGQAFDVNQVEADTRTLSATGDYLHADYRLEDLPAGTGLVFSLVEKPWGPDYFRLGLEMASDFAGRGDFNLKLGHNRHWLSSSGTEWRNRAQIGSVPRWFSELYQPLGGVTSSGAQVFVALQGELERRRLDVYQAIGPEQDGADAVLQARHARSAARLGLDLGRTLGALGEVRIGLSSLRELTVAELTRDAGPIGSPSSERTRERGLRAAVLIDQLDHVSFPRSGHRLRLMVEAGRRRLMPDAGTVRDEDYRRLEADAQRVLSRAAHTLDAGLRWRQASQSAPLGRQAYALGGFHNLSGYAVDQLDGNATLLARLTWTLRLNTQPVLTRGFFAGATLEAGNAWRDAAAADLRTLRPGSSLFLGADTGLGPLYFGTTWAPQGSLGLFLRLGRP</sequence>
<evidence type="ECO:0000256" key="4">
    <source>
        <dbReference type="PROSITE-ProRule" id="PRU01161"/>
    </source>
</evidence>
<feature type="short sequence motif" description="GXSXG" evidence="4">
    <location>
        <begin position="66"/>
        <end position="70"/>
    </location>
</feature>
<evidence type="ECO:0000256" key="1">
    <source>
        <dbReference type="ARBA" id="ARBA00022801"/>
    </source>
</evidence>
<dbReference type="InterPro" id="IPR016035">
    <property type="entry name" value="Acyl_Trfase/lysoPLipase"/>
</dbReference>
<dbReference type="Gene3D" id="3.40.1090.10">
    <property type="entry name" value="Cytosolic phospholipase A2 catalytic domain"/>
    <property type="match status" value="2"/>
</dbReference>
<dbReference type="GO" id="GO:0016787">
    <property type="term" value="F:hydrolase activity"/>
    <property type="evidence" value="ECO:0007669"/>
    <property type="project" value="UniProtKB-UniRule"/>
</dbReference>
<keyword evidence="2 4" id="KW-0442">Lipid degradation</keyword>
<feature type="short sequence motif" description="DGA/G" evidence="4">
    <location>
        <begin position="215"/>
        <end position="217"/>
    </location>
</feature>
<name>A0A4Q7LBQ4_9BURK</name>
<comment type="caution">
    <text evidence="6">The sequence shown here is derived from an EMBL/GenBank/DDBJ whole genome shotgun (WGS) entry which is preliminary data.</text>
</comment>
<dbReference type="Proteomes" id="UP000293433">
    <property type="component" value="Unassembled WGS sequence"/>
</dbReference>
<organism evidence="6 7">
    <name type="scientific">Sphaerotilus mobilis</name>
    <dbReference type="NCBI Taxonomy" id="47994"/>
    <lineage>
        <taxon>Bacteria</taxon>
        <taxon>Pseudomonadati</taxon>
        <taxon>Pseudomonadota</taxon>
        <taxon>Betaproteobacteria</taxon>
        <taxon>Burkholderiales</taxon>
        <taxon>Sphaerotilaceae</taxon>
        <taxon>Sphaerotilus</taxon>
    </lineage>
</organism>
<evidence type="ECO:0000256" key="3">
    <source>
        <dbReference type="ARBA" id="ARBA00023098"/>
    </source>
</evidence>
<feature type="active site" description="Proton acceptor" evidence="4">
    <location>
        <position position="215"/>
    </location>
</feature>